<evidence type="ECO:0000313" key="5">
    <source>
        <dbReference type="EMBL" id="HEW52917.1"/>
    </source>
</evidence>
<dbReference type="InterPro" id="IPR006638">
    <property type="entry name" value="Elp3/MiaA/NifB-like_rSAM"/>
</dbReference>
<evidence type="ECO:0000259" key="4">
    <source>
        <dbReference type="SMART" id="SM00729"/>
    </source>
</evidence>
<organism evidence="5">
    <name type="scientific">Ignisphaera aggregans</name>
    <dbReference type="NCBI Taxonomy" id="334771"/>
    <lineage>
        <taxon>Archaea</taxon>
        <taxon>Thermoproteota</taxon>
        <taxon>Thermoprotei</taxon>
        <taxon>Desulfurococcales</taxon>
        <taxon>Desulfurococcaceae</taxon>
        <taxon>Ignisphaera</taxon>
    </lineage>
</organism>
<dbReference type="SUPFAM" id="SSF102114">
    <property type="entry name" value="Radical SAM enzymes"/>
    <property type="match status" value="1"/>
</dbReference>
<comment type="caution">
    <text evidence="5">The sequence shown here is derived from an EMBL/GenBank/DDBJ whole genome shotgun (WGS) entry which is preliminary data.</text>
</comment>
<gene>
    <name evidence="5" type="ORF">ENO77_01920</name>
</gene>
<sequence length="299" mass="33936">MNISKLHVVKPFDPWRSPLCTCPVKWVVHPYTGCSHGCLYCYATSYIPRHSIVRPKTNFLSRLAKDIPKLPRGALIELSSSSDPYPPVESRYCLTRNALRLLLTNGFRVLIVTKGSVVLRDIDLLTSYRDRVAVSITITTPSDRIASLIEPGAPPSSERLRVVERLAHSGVNVVVRLDPVIPYINDDYEELRRLVKMVSNAGAKQITTSTLKARADSIKRLCIAFPHIKDRLLELYSKDMSEYIHGYRYLRRGIRFYYMKMLKELVEEEGLVFGTCREGFPYLNTPGFSCDGSTFTLEG</sequence>
<dbReference type="Pfam" id="PF04055">
    <property type="entry name" value="Radical_SAM"/>
    <property type="match status" value="1"/>
</dbReference>
<dbReference type="SFLD" id="SFLDS00029">
    <property type="entry name" value="Radical_SAM"/>
    <property type="match status" value="1"/>
</dbReference>
<dbReference type="GO" id="GO:0003824">
    <property type="term" value="F:catalytic activity"/>
    <property type="evidence" value="ECO:0007669"/>
    <property type="project" value="InterPro"/>
</dbReference>
<keyword evidence="3" id="KW-0411">Iron-sulfur</keyword>
<dbReference type="PANTHER" id="PTHR43432:SF3">
    <property type="entry name" value="SLR0285 PROTEIN"/>
    <property type="match status" value="1"/>
</dbReference>
<dbReference type="CDD" id="cd01335">
    <property type="entry name" value="Radical_SAM"/>
    <property type="match status" value="1"/>
</dbReference>
<name>A0A7C2ZRK0_9CREN</name>
<dbReference type="PANTHER" id="PTHR43432">
    <property type="entry name" value="SLR0285 PROTEIN"/>
    <property type="match status" value="1"/>
</dbReference>
<dbReference type="InterPro" id="IPR058240">
    <property type="entry name" value="rSAM_sf"/>
</dbReference>
<dbReference type="SMART" id="SM00729">
    <property type="entry name" value="Elp3"/>
    <property type="match status" value="1"/>
</dbReference>
<evidence type="ECO:0000256" key="1">
    <source>
        <dbReference type="ARBA" id="ARBA00022723"/>
    </source>
</evidence>
<reference evidence="5" key="1">
    <citation type="journal article" date="2020" name="mSystems">
        <title>Genome- and Community-Level Interaction Insights into Carbon Utilization and Element Cycling Functions of Hydrothermarchaeota in Hydrothermal Sediment.</title>
        <authorList>
            <person name="Zhou Z."/>
            <person name="Liu Y."/>
            <person name="Xu W."/>
            <person name="Pan J."/>
            <person name="Luo Z.H."/>
            <person name="Li M."/>
        </authorList>
    </citation>
    <scope>NUCLEOTIDE SEQUENCE [LARGE SCALE GENOMIC DNA]</scope>
    <source>
        <strain evidence="5">SpSt-16</strain>
    </source>
</reference>
<keyword evidence="2" id="KW-0408">Iron</keyword>
<feature type="domain" description="Elp3/MiaA/NifB-like radical SAM core" evidence="4">
    <location>
        <begin position="24"/>
        <end position="237"/>
    </location>
</feature>
<dbReference type="InterPro" id="IPR040086">
    <property type="entry name" value="MJ0683-like"/>
</dbReference>
<keyword evidence="1" id="KW-0479">Metal-binding</keyword>
<dbReference type="InterPro" id="IPR007197">
    <property type="entry name" value="rSAM"/>
</dbReference>
<proteinExistence type="predicted"/>
<dbReference type="GO" id="GO:0051536">
    <property type="term" value="F:iron-sulfur cluster binding"/>
    <property type="evidence" value="ECO:0007669"/>
    <property type="project" value="UniProtKB-KW"/>
</dbReference>
<dbReference type="AlphaFoldDB" id="A0A7C2ZRK0"/>
<dbReference type="EMBL" id="DSGT01000006">
    <property type="protein sequence ID" value="HEW52917.1"/>
    <property type="molecule type" value="Genomic_DNA"/>
</dbReference>
<dbReference type="Gene3D" id="3.80.30.30">
    <property type="match status" value="1"/>
</dbReference>
<accession>A0A7C2ZRK0</accession>
<dbReference type="GO" id="GO:0046872">
    <property type="term" value="F:metal ion binding"/>
    <property type="evidence" value="ECO:0007669"/>
    <property type="project" value="UniProtKB-KW"/>
</dbReference>
<dbReference type="SFLD" id="SFLDG01084">
    <property type="entry name" value="Uncharacterised_Radical_SAM_Su"/>
    <property type="match status" value="1"/>
</dbReference>
<protein>
    <submittedName>
        <fullName evidence="5">Radical SAM protein</fullName>
    </submittedName>
</protein>
<evidence type="ECO:0000256" key="2">
    <source>
        <dbReference type="ARBA" id="ARBA00023004"/>
    </source>
</evidence>
<evidence type="ECO:0000256" key="3">
    <source>
        <dbReference type="ARBA" id="ARBA00023014"/>
    </source>
</evidence>